<reference evidence="2 3" key="1">
    <citation type="submission" date="2022-10" db="EMBL/GenBank/DDBJ databases">
        <title>Genomic of Burkholderia cepacia PN-1.</title>
        <authorList>
            <person name="Yang Y."/>
            <person name="Guan H."/>
            <person name="Huang J."/>
        </authorList>
    </citation>
    <scope>NUCLEOTIDE SEQUENCE [LARGE SCALE GENOMIC DNA]</scope>
    <source>
        <strain evidence="2 3">PN-1</strain>
    </source>
</reference>
<evidence type="ECO:0000313" key="3">
    <source>
        <dbReference type="Proteomes" id="UP001448498"/>
    </source>
</evidence>
<evidence type="ECO:0000256" key="1">
    <source>
        <dbReference type="SAM" id="MobiDB-lite"/>
    </source>
</evidence>
<dbReference type="RefSeq" id="WP_342702884.1">
    <property type="nucleotide sequence ID" value="NZ_CP109821.1"/>
</dbReference>
<evidence type="ECO:0000313" key="2">
    <source>
        <dbReference type="EMBL" id="XAE47606.1"/>
    </source>
</evidence>
<dbReference type="EMBL" id="CP109821">
    <property type="protein sequence ID" value="XAE47606.1"/>
    <property type="molecule type" value="Genomic_DNA"/>
</dbReference>
<proteinExistence type="predicted"/>
<feature type="region of interest" description="Disordered" evidence="1">
    <location>
        <begin position="1"/>
        <end position="26"/>
    </location>
</feature>
<dbReference type="Proteomes" id="UP001448498">
    <property type="component" value="Chromosome 1"/>
</dbReference>
<protein>
    <submittedName>
        <fullName evidence="2">Uncharacterized protein</fullName>
    </submittedName>
</protein>
<sequence>MSIDHIADKASATQLGKGRSSATRPVHLRAPALFRHDEGNAWMRALGEQMGWERSNAMRLKRGMSGNESLHCVTNFFQRAST</sequence>
<name>A0ABZ3DG51_9BURK</name>
<gene>
    <name evidence="2" type="ORF">OHZ10_14800</name>
</gene>
<organism evidence="2 3">
    <name type="scientific">Burkholderia arboris</name>
    <dbReference type="NCBI Taxonomy" id="488730"/>
    <lineage>
        <taxon>Bacteria</taxon>
        <taxon>Pseudomonadati</taxon>
        <taxon>Pseudomonadota</taxon>
        <taxon>Betaproteobacteria</taxon>
        <taxon>Burkholderiales</taxon>
        <taxon>Burkholderiaceae</taxon>
        <taxon>Burkholderia</taxon>
        <taxon>Burkholderia cepacia complex</taxon>
    </lineage>
</organism>
<keyword evidence="3" id="KW-1185">Reference proteome</keyword>
<accession>A0ABZ3DG51</accession>